<dbReference type="PANTHER" id="PTHR42751:SF3">
    <property type="entry name" value="SODIUM_GLUTAMATE SYMPORTER"/>
    <property type="match status" value="1"/>
</dbReference>
<feature type="transmembrane region" description="Helical" evidence="8">
    <location>
        <begin position="59"/>
        <end position="76"/>
    </location>
</feature>
<feature type="transmembrane region" description="Helical" evidence="8">
    <location>
        <begin position="461"/>
        <end position="480"/>
    </location>
</feature>
<keyword evidence="7 8" id="KW-0472">Membrane</keyword>
<protein>
    <submittedName>
        <fullName evidence="10">Sodium:proton antiporter</fullName>
    </submittedName>
</protein>
<dbReference type="Gene3D" id="1.20.1530.20">
    <property type="match status" value="1"/>
</dbReference>
<feature type="transmembrane region" description="Helical" evidence="8">
    <location>
        <begin position="524"/>
        <end position="542"/>
    </location>
</feature>
<organism evidence="10 11">
    <name type="scientific">Bdellovibrio bacteriovorus</name>
    <dbReference type="NCBI Taxonomy" id="959"/>
    <lineage>
        <taxon>Bacteria</taxon>
        <taxon>Pseudomonadati</taxon>
        <taxon>Bdellovibrionota</taxon>
        <taxon>Bdellovibrionia</taxon>
        <taxon>Bdellovibrionales</taxon>
        <taxon>Pseudobdellovibrionaceae</taxon>
        <taxon>Bdellovibrio</taxon>
    </lineage>
</organism>
<feature type="transmembrane region" description="Helical" evidence="8">
    <location>
        <begin position="119"/>
        <end position="138"/>
    </location>
</feature>
<dbReference type="RefSeq" id="WP_061836320.1">
    <property type="nucleotide sequence ID" value="NZ_LUKE01000004.1"/>
</dbReference>
<dbReference type="InterPro" id="IPR036721">
    <property type="entry name" value="RCK_C_sf"/>
</dbReference>
<name>A0A150WI06_BDEBC</name>
<proteinExistence type="inferred from homology"/>
<feature type="transmembrane region" description="Helical" evidence="8">
    <location>
        <begin position="500"/>
        <end position="518"/>
    </location>
</feature>
<feature type="transmembrane region" description="Helical" evidence="8">
    <location>
        <begin position="427"/>
        <end position="449"/>
    </location>
</feature>
<comment type="caution">
    <text evidence="10">The sequence shown here is derived from an EMBL/GenBank/DDBJ whole genome shotgun (WGS) entry which is preliminary data.</text>
</comment>
<evidence type="ECO:0000256" key="1">
    <source>
        <dbReference type="ARBA" id="ARBA00004141"/>
    </source>
</evidence>
<evidence type="ECO:0000256" key="6">
    <source>
        <dbReference type="ARBA" id="ARBA00022989"/>
    </source>
</evidence>
<dbReference type="Pfam" id="PF00999">
    <property type="entry name" value="Na_H_Exchanger"/>
    <property type="match status" value="1"/>
</dbReference>
<dbReference type="GO" id="GO:0006813">
    <property type="term" value="P:potassium ion transport"/>
    <property type="evidence" value="ECO:0007669"/>
    <property type="project" value="UniProtKB-KW"/>
</dbReference>
<dbReference type="Pfam" id="PF02080">
    <property type="entry name" value="TrkA_C"/>
    <property type="match status" value="2"/>
</dbReference>
<evidence type="ECO:0000259" key="9">
    <source>
        <dbReference type="PROSITE" id="PS51202"/>
    </source>
</evidence>
<feature type="transmembrane region" description="Helical" evidence="8">
    <location>
        <begin position="6"/>
        <end position="25"/>
    </location>
</feature>
<keyword evidence="4" id="KW-0406">Ion transport</keyword>
<keyword evidence="11" id="KW-1185">Reference proteome</keyword>
<evidence type="ECO:0000256" key="7">
    <source>
        <dbReference type="ARBA" id="ARBA00023136"/>
    </source>
</evidence>
<dbReference type="GO" id="GO:0016020">
    <property type="term" value="C:membrane"/>
    <property type="evidence" value="ECO:0007669"/>
    <property type="project" value="UniProtKB-SubCell"/>
</dbReference>
<comment type="subcellular location">
    <subcellularLocation>
        <location evidence="1">Membrane</location>
        <topology evidence="1">Multi-pass membrane protein</topology>
    </subcellularLocation>
</comment>
<evidence type="ECO:0000256" key="3">
    <source>
        <dbReference type="ARBA" id="ARBA00022448"/>
    </source>
</evidence>
<keyword evidence="3" id="KW-0813">Transport</keyword>
<evidence type="ECO:0000313" key="10">
    <source>
        <dbReference type="EMBL" id="KYG63244.1"/>
    </source>
</evidence>
<keyword evidence="4" id="KW-0630">Potassium</keyword>
<feature type="transmembrane region" description="Helical" evidence="8">
    <location>
        <begin position="332"/>
        <end position="352"/>
    </location>
</feature>
<dbReference type="InterPro" id="IPR038770">
    <property type="entry name" value="Na+/solute_symporter_sf"/>
</dbReference>
<feature type="transmembrane region" description="Helical" evidence="8">
    <location>
        <begin position="83"/>
        <end position="107"/>
    </location>
</feature>
<evidence type="ECO:0000256" key="2">
    <source>
        <dbReference type="ARBA" id="ARBA00005551"/>
    </source>
</evidence>
<comment type="similarity">
    <text evidence="2">Belongs to the monovalent cation:proton antiporter 2 (CPA2) transporter (TC 2.A.37) family.</text>
</comment>
<dbReference type="GO" id="GO:0015297">
    <property type="term" value="F:antiporter activity"/>
    <property type="evidence" value="ECO:0007669"/>
    <property type="project" value="InterPro"/>
</dbReference>
<dbReference type="GO" id="GO:1902600">
    <property type="term" value="P:proton transmembrane transport"/>
    <property type="evidence" value="ECO:0007669"/>
    <property type="project" value="InterPro"/>
</dbReference>
<gene>
    <name evidence="10" type="ORF">AZI86_16060</name>
</gene>
<feature type="domain" description="RCK C-terminal" evidence="9">
    <location>
        <begin position="662"/>
        <end position="742"/>
    </location>
</feature>
<feature type="transmembrane region" description="Helical" evidence="8">
    <location>
        <begin position="32"/>
        <end position="53"/>
    </location>
</feature>
<dbReference type="Gene3D" id="3.30.70.1450">
    <property type="entry name" value="Regulator of K+ conductance, C-terminal domain"/>
    <property type="match status" value="2"/>
</dbReference>
<sequence>MQHLPSMITDLALILGTAGIVTLLFKKLNQPIVLGYLVAGFLVGPKTSIFPTIVGQESISLWAEIGVIFLLFALGLEFSFKKLFRVGGSAGFTALFEISFMVTAGYVTGRLLGWTSMDSMFLGGILAISSTSIIIRTIEELGFKNFKFVGMVFGILVIEDLVAVLLMVLLTTVALTRDFAGAEMLGAIVKLSFFLSIWFVAGIFLLPSFLKRAQKLLTEETVLVVAVGLCLLMVVFASNVGFSSALGAFIMGSILAETIEGERIHHLVKPIKNLFSAVFFISVGMMIDPQVIMTYWKEVLLLSSIVIVGKTISVTLGSVLSGQSLKSSLQSGMSLSQIGEFSFIIATLGLSLKVINENMYPLAVAVSVVTAFTTPYMMRSSTKFYAFLERILPPKVVASLDSYSVLSFSMQGNRVWRDQVRAYIIKIILNAVVVVAIFLLTSRVFLPFLLERQMAEGPAKFLSLSATLIASAPFLWALAFGRTKDFDVLVFDQNKGTNNYVFLVSRIMLAVGLLGAMVAQFVPIFWALAITLWMVIVVGYILSQKLNDIYHWFEHRFLSNLNDEVQKNHARKAVQSLAPWDAHMTEFQIPPEAPYVGVPLSQLSIREVYGVTIALIERGRRRITAPGRNECLMPHDHIHVIGTDAQLVRFKDFIQSEHEDLQRVVSVQDDGQYTLESYRLSENSPYINCSIRDCGLRESTQGLVVGIERDGRRILNPDSSEVLVLGDVLWIVGDRDKILNQT</sequence>
<evidence type="ECO:0000256" key="8">
    <source>
        <dbReference type="SAM" id="Phobius"/>
    </source>
</evidence>
<keyword evidence="6 8" id="KW-1133">Transmembrane helix</keyword>
<feature type="transmembrane region" description="Helical" evidence="8">
    <location>
        <begin position="150"/>
        <end position="175"/>
    </location>
</feature>
<feature type="transmembrane region" description="Helical" evidence="8">
    <location>
        <begin position="299"/>
        <end position="320"/>
    </location>
</feature>
<dbReference type="PANTHER" id="PTHR42751">
    <property type="entry name" value="SODIUM/HYDROGEN EXCHANGER FAMILY/TRKA DOMAIN PROTEIN"/>
    <property type="match status" value="1"/>
</dbReference>
<keyword evidence="4" id="KW-0633">Potassium transport</keyword>
<feature type="transmembrane region" description="Helical" evidence="8">
    <location>
        <begin position="270"/>
        <end position="287"/>
    </location>
</feature>
<feature type="domain" description="RCK C-terminal" evidence="9">
    <location>
        <begin position="572"/>
        <end position="656"/>
    </location>
</feature>
<evidence type="ECO:0000256" key="5">
    <source>
        <dbReference type="ARBA" id="ARBA00022692"/>
    </source>
</evidence>
<dbReference type="AlphaFoldDB" id="A0A150WI06"/>
<dbReference type="SUPFAM" id="SSF116726">
    <property type="entry name" value="TrkA C-terminal domain-like"/>
    <property type="match status" value="2"/>
</dbReference>
<dbReference type="InterPro" id="IPR006153">
    <property type="entry name" value="Cation/H_exchanger_TM"/>
</dbReference>
<dbReference type="EMBL" id="LUKE01000004">
    <property type="protein sequence ID" value="KYG63244.1"/>
    <property type="molecule type" value="Genomic_DNA"/>
</dbReference>
<accession>A0A150WI06</accession>
<feature type="transmembrane region" description="Helical" evidence="8">
    <location>
        <begin position="187"/>
        <end position="210"/>
    </location>
</feature>
<feature type="transmembrane region" description="Helical" evidence="8">
    <location>
        <begin position="222"/>
        <end position="250"/>
    </location>
</feature>
<reference evidence="10 11" key="1">
    <citation type="submission" date="2016-03" db="EMBL/GenBank/DDBJ databases">
        <authorList>
            <person name="Ploux O."/>
        </authorList>
    </citation>
    <scope>NUCLEOTIDE SEQUENCE [LARGE SCALE GENOMIC DNA]</scope>
    <source>
        <strain evidence="10 11">R0</strain>
    </source>
</reference>
<dbReference type="OrthoDB" id="5287343at2"/>
<dbReference type="GO" id="GO:0008324">
    <property type="term" value="F:monoatomic cation transmembrane transporter activity"/>
    <property type="evidence" value="ECO:0007669"/>
    <property type="project" value="InterPro"/>
</dbReference>
<evidence type="ECO:0000313" key="11">
    <source>
        <dbReference type="Proteomes" id="UP000075320"/>
    </source>
</evidence>
<dbReference type="InterPro" id="IPR006037">
    <property type="entry name" value="RCK_C"/>
</dbReference>
<dbReference type="PROSITE" id="PS51202">
    <property type="entry name" value="RCK_C"/>
    <property type="match status" value="2"/>
</dbReference>
<evidence type="ECO:0000256" key="4">
    <source>
        <dbReference type="ARBA" id="ARBA00022538"/>
    </source>
</evidence>
<keyword evidence="5 8" id="KW-0812">Transmembrane</keyword>
<dbReference type="Proteomes" id="UP000075320">
    <property type="component" value="Unassembled WGS sequence"/>
</dbReference>